<dbReference type="Gene3D" id="1.10.1660.10">
    <property type="match status" value="1"/>
</dbReference>
<dbReference type="InterPro" id="IPR047057">
    <property type="entry name" value="MerR_fam"/>
</dbReference>
<evidence type="ECO:0000313" key="3">
    <source>
        <dbReference type="EMBL" id="ALC16727.1"/>
    </source>
</evidence>
<dbReference type="KEGG" id="des:DSOUD_1957"/>
<dbReference type="GO" id="GO:0003677">
    <property type="term" value="F:DNA binding"/>
    <property type="evidence" value="ECO:0007669"/>
    <property type="project" value="UniProtKB-KW"/>
</dbReference>
<dbReference type="InterPro" id="IPR009061">
    <property type="entry name" value="DNA-bd_dom_put_sf"/>
</dbReference>
<organism evidence="3 4">
    <name type="scientific">Desulfuromonas soudanensis</name>
    <dbReference type="NCBI Taxonomy" id="1603606"/>
    <lineage>
        <taxon>Bacteria</taxon>
        <taxon>Pseudomonadati</taxon>
        <taxon>Thermodesulfobacteriota</taxon>
        <taxon>Desulfuromonadia</taxon>
        <taxon>Desulfuromonadales</taxon>
        <taxon>Desulfuromonadaceae</taxon>
        <taxon>Desulfuromonas</taxon>
    </lineage>
</organism>
<keyword evidence="4" id="KW-1185">Reference proteome</keyword>
<proteinExistence type="predicted"/>
<evidence type="ECO:0000256" key="1">
    <source>
        <dbReference type="ARBA" id="ARBA00023125"/>
    </source>
</evidence>
<dbReference type="PROSITE" id="PS50937">
    <property type="entry name" value="HTH_MERR_2"/>
    <property type="match status" value="1"/>
</dbReference>
<gene>
    <name evidence="3" type="ORF">DSOUD_1957</name>
</gene>
<dbReference type="PANTHER" id="PTHR30204:SF15">
    <property type="entry name" value="BLL5018 PROTEIN"/>
    <property type="match status" value="1"/>
</dbReference>
<protein>
    <submittedName>
        <fullName evidence="3">Transcriptional regulator, MerR family</fullName>
    </submittedName>
</protein>
<dbReference type="Proteomes" id="UP000057158">
    <property type="component" value="Chromosome"/>
</dbReference>
<feature type="domain" description="HTH merR-type" evidence="2">
    <location>
        <begin position="10"/>
        <end position="80"/>
    </location>
</feature>
<dbReference type="AlphaFoldDB" id="A0A0M4D133"/>
<reference evidence="3 4" key="1">
    <citation type="submission" date="2015-07" db="EMBL/GenBank/DDBJ databases">
        <title>Isolation and Genomic Characterization of a Novel Halophilic Metal-Reducing Deltaproteobacterium from the Deep Subsurface.</title>
        <authorList>
            <person name="Badalamenti J.P."/>
            <person name="Summers Z.M."/>
            <person name="Gralnick J.A."/>
            <person name="Bond D.R."/>
        </authorList>
    </citation>
    <scope>NUCLEOTIDE SEQUENCE [LARGE SCALE GENOMIC DNA]</scope>
    <source>
        <strain evidence="3 4">WTL</strain>
    </source>
</reference>
<dbReference type="OrthoDB" id="9810140at2"/>
<dbReference type="SMART" id="SM00422">
    <property type="entry name" value="HTH_MERR"/>
    <property type="match status" value="1"/>
</dbReference>
<sequence length="120" mass="13760">MDDKIPDKLFFKIGEVAALTGVKAHVLRYWESEFVQFRLKKSTSNQRLYRRKDIDLVLLLKDLLYEQGFTLAGAKKKLDEGGADDAEPETEAFSGKVCRDLLLEIREELRALRNSIQTSP</sequence>
<dbReference type="InterPro" id="IPR000551">
    <property type="entry name" value="MerR-type_HTH_dom"/>
</dbReference>
<evidence type="ECO:0000259" key="2">
    <source>
        <dbReference type="PROSITE" id="PS50937"/>
    </source>
</evidence>
<accession>A0A0M4D133</accession>
<dbReference type="STRING" id="1603606.DSOUD_1957"/>
<name>A0A0M4D133_9BACT</name>
<dbReference type="PATRIC" id="fig|1603606.3.peg.2116"/>
<keyword evidence="1" id="KW-0238">DNA-binding</keyword>
<evidence type="ECO:0000313" key="4">
    <source>
        <dbReference type="Proteomes" id="UP000057158"/>
    </source>
</evidence>
<dbReference type="GO" id="GO:0003700">
    <property type="term" value="F:DNA-binding transcription factor activity"/>
    <property type="evidence" value="ECO:0007669"/>
    <property type="project" value="InterPro"/>
</dbReference>
<dbReference type="Pfam" id="PF13411">
    <property type="entry name" value="MerR_1"/>
    <property type="match status" value="1"/>
</dbReference>
<dbReference type="PANTHER" id="PTHR30204">
    <property type="entry name" value="REDOX-CYCLING DRUG-SENSING TRANSCRIPTIONAL ACTIVATOR SOXR"/>
    <property type="match status" value="1"/>
</dbReference>
<dbReference type="EMBL" id="CP010802">
    <property type="protein sequence ID" value="ALC16727.1"/>
    <property type="molecule type" value="Genomic_DNA"/>
</dbReference>
<dbReference type="SUPFAM" id="SSF46955">
    <property type="entry name" value="Putative DNA-binding domain"/>
    <property type="match status" value="1"/>
</dbReference>